<dbReference type="GO" id="GO:0004497">
    <property type="term" value="F:monooxygenase activity"/>
    <property type="evidence" value="ECO:0007669"/>
    <property type="project" value="UniProtKB-KW"/>
</dbReference>
<proteinExistence type="predicted"/>
<feature type="domain" description="ABM" evidence="1">
    <location>
        <begin position="6"/>
        <end position="95"/>
    </location>
</feature>
<reference evidence="2 3" key="1">
    <citation type="submission" date="2024-09" db="EMBL/GenBank/DDBJ databases">
        <authorList>
            <person name="Sun Q."/>
            <person name="Mori K."/>
        </authorList>
    </citation>
    <scope>NUCLEOTIDE SEQUENCE [LARGE SCALE GENOMIC DNA]</scope>
    <source>
        <strain evidence="2 3">TBRC 5777</strain>
    </source>
</reference>
<protein>
    <submittedName>
        <fullName evidence="2">Quinol monooxygenase</fullName>
        <ecNumber evidence="2">1.-.-.-</ecNumber>
    </submittedName>
</protein>
<dbReference type="InterPro" id="IPR011008">
    <property type="entry name" value="Dimeric_a/b-barrel"/>
</dbReference>
<dbReference type="PANTHER" id="PTHR33336:SF1">
    <property type="entry name" value="(4S)-4-HYDROXY-5-PHOSPHONOOXYPENTANE-2,3-DIONE ISOMERASE"/>
    <property type="match status" value="1"/>
</dbReference>
<dbReference type="Proteomes" id="UP001589865">
    <property type="component" value="Unassembled WGS sequence"/>
</dbReference>
<dbReference type="RefSeq" id="WP_377043159.1">
    <property type="nucleotide sequence ID" value="NZ_JBHLUN010000002.1"/>
</dbReference>
<dbReference type="SUPFAM" id="SSF54909">
    <property type="entry name" value="Dimeric alpha+beta barrel"/>
    <property type="match status" value="1"/>
</dbReference>
<sequence>MPASAYVVIAEFRLKPEGRDRFLALARDDARLSVRDEPGCQGFELLLSEEDPNLAVLHEVYDNRAAFEAHLQAPHYAPFRDGTPALIEGKTVRFFGRDAG</sequence>
<dbReference type="PANTHER" id="PTHR33336">
    <property type="entry name" value="QUINOL MONOOXYGENASE YGIN-RELATED"/>
    <property type="match status" value="1"/>
</dbReference>
<dbReference type="EC" id="1.-.-.-" evidence="2"/>
<keyword evidence="2" id="KW-0503">Monooxygenase</keyword>
<name>A0ABV6JP09_9PROT</name>
<evidence type="ECO:0000259" key="1">
    <source>
        <dbReference type="PROSITE" id="PS51725"/>
    </source>
</evidence>
<dbReference type="PROSITE" id="PS51725">
    <property type="entry name" value="ABM"/>
    <property type="match status" value="1"/>
</dbReference>
<organism evidence="2 3">
    <name type="scientific">Roseomonas elaeocarpi</name>
    <dbReference type="NCBI Taxonomy" id="907779"/>
    <lineage>
        <taxon>Bacteria</taxon>
        <taxon>Pseudomonadati</taxon>
        <taxon>Pseudomonadota</taxon>
        <taxon>Alphaproteobacteria</taxon>
        <taxon>Acetobacterales</taxon>
        <taxon>Roseomonadaceae</taxon>
        <taxon>Roseomonas</taxon>
    </lineage>
</organism>
<accession>A0ABV6JP09</accession>
<dbReference type="InterPro" id="IPR050744">
    <property type="entry name" value="AI-2_Isomerase_LsrG"/>
</dbReference>
<dbReference type="InterPro" id="IPR007138">
    <property type="entry name" value="ABM_dom"/>
</dbReference>
<keyword evidence="2" id="KW-0560">Oxidoreductase</keyword>
<comment type="caution">
    <text evidence="2">The sequence shown here is derived from an EMBL/GenBank/DDBJ whole genome shotgun (WGS) entry which is preliminary data.</text>
</comment>
<gene>
    <name evidence="2" type="ORF">ACFFGY_04320</name>
</gene>
<evidence type="ECO:0000313" key="2">
    <source>
        <dbReference type="EMBL" id="MFC0407460.1"/>
    </source>
</evidence>
<dbReference type="EMBL" id="JBHLUN010000002">
    <property type="protein sequence ID" value="MFC0407460.1"/>
    <property type="molecule type" value="Genomic_DNA"/>
</dbReference>
<dbReference type="Pfam" id="PF03992">
    <property type="entry name" value="ABM"/>
    <property type="match status" value="1"/>
</dbReference>
<evidence type="ECO:0000313" key="3">
    <source>
        <dbReference type="Proteomes" id="UP001589865"/>
    </source>
</evidence>
<dbReference type="Gene3D" id="3.30.70.100">
    <property type="match status" value="1"/>
</dbReference>
<keyword evidence="3" id="KW-1185">Reference proteome</keyword>